<comment type="caution">
    <text evidence="1">The sequence shown here is derived from an EMBL/GenBank/DDBJ whole genome shotgun (WGS) entry which is preliminary data.</text>
</comment>
<dbReference type="Proteomes" id="UP000887458">
    <property type="component" value="Unassembled WGS sequence"/>
</dbReference>
<dbReference type="EMBL" id="NJHN03000021">
    <property type="protein sequence ID" value="KAH9425212.1"/>
    <property type="molecule type" value="Genomic_DNA"/>
</dbReference>
<evidence type="ECO:0000313" key="2">
    <source>
        <dbReference type="Proteomes" id="UP000887458"/>
    </source>
</evidence>
<gene>
    <name evidence="1" type="ORF">DERP_013443</name>
</gene>
<name>A0ABQ8JRH6_DERPT</name>
<organism evidence="1 2">
    <name type="scientific">Dermatophagoides pteronyssinus</name>
    <name type="common">European house dust mite</name>
    <dbReference type="NCBI Taxonomy" id="6956"/>
    <lineage>
        <taxon>Eukaryota</taxon>
        <taxon>Metazoa</taxon>
        <taxon>Ecdysozoa</taxon>
        <taxon>Arthropoda</taxon>
        <taxon>Chelicerata</taxon>
        <taxon>Arachnida</taxon>
        <taxon>Acari</taxon>
        <taxon>Acariformes</taxon>
        <taxon>Sarcoptiformes</taxon>
        <taxon>Astigmata</taxon>
        <taxon>Psoroptidia</taxon>
        <taxon>Analgoidea</taxon>
        <taxon>Pyroglyphidae</taxon>
        <taxon>Dermatophagoidinae</taxon>
        <taxon>Dermatophagoides</taxon>
    </lineage>
</organism>
<accession>A0ABQ8JRH6</accession>
<evidence type="ECO:0000313" key="1">
    <source>
        <dbReference type="EMBL" id="KAH9425212.1"/>
    </source>
</evidence>
<protein>
    <submittedName>
        <fullName evidence="1">Uncharacterized protein</fullName>
    </submittedName>
</protein>
<sequence>MNECGQNLTSPVLPIIRCVMRWRHKHVEILIRCGHSDHYISASLVPSGKLFLLFFSKIVTFFSDTII</sequence>
<proteinExistence type="predicted"/>
<reference evidence="1 2" key="1">
    <citation type="journal article" date="2018" name="J. Allergy Clin. Immunol.">
        <title>High-quality assembly of Dermatophagoides pteronyssinus genome and transcriptome reveals a wide range of novel allergens.</title>
        <authorList>
            <person name="Liu X.Y."/>
            <person name="Yang K.Y."/>
            <person name="Wang M.Q."/>
            <person name="Kwok J.S."/>
            <person name="Zeng X."/>
            <person name="Yang Z."/>
            <person name="Xiao X.J."/>
            <person name="Lau C.P."/>
            <person name="Li Y."/>
            <person name="Huang Z.M."/>
            <person name="Ba J.G."/>
            <person name="Yim A.K."/>
            <person name="Ouyang C.Y."/>
            <person name="Ngai S.M."/>
            <person name="Chan T.F."/>
            <person name="Leung E.L."/>
            <person name="Liu L."/>
            <person name="Liu Z.G."/>
            <person name="Tsui S.K."/>
        </authorList>
    </citation>
    <scope>NUCLEOTIDE SEQUENCE [LARGE SCALE GENOMIC DNA]</scope>
    <source>
        <strain evidence="1">Derp</strain>
    </source>
</reference>
<reference evidence="1 2" key="2">
    <citation type="journal article" date="2022" name="Mol. Biol. Evol.">
        <title>Comparative Genomics Reveals Insights into the Divergent Evolution of Astigmatic Mites and Household Pest Adaptations.</title>
        <authorList>
            <person name="Xiong Q."/>
            <person name="Wan A.T."/>
            <person name="Liu X."/>
            <person name="Fung C.S."/>
            <person name="Xiao X."/>
            <person name="Malainual N."/>
            <person name="Hou J."/>
            <person name="Wang L."/>
            <person name="Wang M."/>
            <person name="Yang K.Y."/>
            <person name="Cui Y."/>
            <person name="Leung E.L."/>
            <person name="Nong W."/>
            <person name="Shin S.K."/>
            <person name="Au S.W."/>
            <person name="Jeong K.Y."/>
            <person name="Chew F.T."/>
            <person name="Hui J.H."/>
            <person name="Leung T.F."/>
            <person name="Tungtrongchitr A."/>
            <person name="Zhong N."/>
            <person name="Liu Z."/>
            <person name="Tsui S.K."/>
        </authorList>
    </citation>
    <scope>NUCLEOTIDE SEQUENCE [LARGE SCALE GENOMIC DNA]</scope>
    <source>
        <strain evidence="1">Derp</strain>
    </source>
</reference>
<keyword evidence="2" id="KW-1185">Reference proteome</keyword>